<comment type="caution">
    <text evidence="1">The sequence shown here is derived from an EMBL/GenBank/DDBJ whole genome shotgun (WGS) entry which is preliminary data.</text>
</comment>
<feature type="non-terminal residue" evidence="1">
    <location>
        <position position="1"/>
    </location>
</feature>
<sequence>AGFGSNVPLDIGYINLGGRYRYEGLIDELATYDKALSTVEILSFYNNGLTGDGYCVTDSVAPAIVSTPVTDASVGQPYTYNVDATGFPPPTYELTTFPAGMVIDSISGVIDWTPAAAGGAPVTVEAKNSEGTDSQSFVITVTELPLCMPGMVSYWKLDETSGSTYTDYYDGHDGQASVSAPSPSGDGIVRTSQDFNGTSDRITVADHPMFDWAYNSSFTVEVWAKFTNVASRNKVMIGRDDGGGGHPHWWLGAVQSTGVANFNLVDTNGIGAGISG</sequence>
<protein>
    <submittedName>
        <fullName evidence="1">Uncharacterized protein</fullName>
    </submittedName>
</protein>
<dbReference type="GO" id="GO:0005509">
    <property type="term" value="F:calcium ion binding"/>
    <property type="evidence" value="ECO:0007669"/>
    <property type="project" value="InterPro"/>
</dbReference>
<dbReference type="InterPro" id="IPR013320">
    <property type="entry name" value="ConA-like_dom_sf"/>
</dbReference>
<accession>X0U4Y6</accession>
<dbReference type="Pfam" id="PF05345">
    <property type="entry name" value="He_PIG"/>
    <property type="match status" value="1"/>
</dbReference>
<dbReference type="Gene3D" id="2.60.120.200">
    <property type="match status" value="2"/>
</dbReference>
<reference evidence="1" key="1">
    <citation type="journal article" date="2014" name="Front. Microbiol.">
        <title>High frequency of phylogenetically diverse reductive dehalogenase-homologous genes in deep subseafloor sedimentary metagenomes.</title>
        <authorList>
            <person name="Kawai M."/>
            <person name="Futagami T."/>
            <person name="Toyoda A."/>
            <person name="Takaki Y."/>
            <person name="Nishi S."/>
            <person name="Hori S."/>
            <person name="Arai W."/>
            <person name="Tsubouchi T."/>
            <person name="Morono Y."/>
            <person name="Uchiyama I."/>
            <person name="Ito T."/>
            <person name="Fujiyama A."/>
            <person name="Inagaki F."/>
            <person name="Takami H."/>
        </authorList>
    </citation>
    <scope>NUCLEOTIDE SEQUENCE</scope>
    <source>
        <strain evidence="1">Expedition CK06-06</strain>
    </source>
</reference>
<dbReference type="InterPro" id="IPR015919">
    <property type="entry name" value="Cadherin-like_sf"/>
</dbReference>
<dbReference type="GO" id="GO:0016020">
    <property type="term" value="C:membrane"/>
    <property type="evidence" value="ECO:0007669"/>
    <property type="project" value="InterPro"/>
</dbReference>
<dbReference type="AlphaFoldDB" id="X0U4Y6"/>
<organism evidence="1">
    <name type="scientific">marine sediment metagenome</name>
    <dbReference type="NCBI Taxonomy" id="412755"/>
    <lineage>
        <taxon>unclassified sequences</taxon>
        <taxon>metagenomes</taxon>
        <taxon>ecological metagenomes</taxon>
    </lineage>
</organism>
<dbReference type="SUPFAM" id="SSF49313">
    <property type="entry name" value="Cadherin-like"/>
    <property type="match status" value="1"/>
</dbReference>
<proteinExistence type="predicted"/>
<gene>
    <name evidence="1" type="ORF">S01H1_30137</name>
</gene>
<feature type="non-terminal residue" evidence="1">
    <location>
        <position position="276"/>
    </location>
</feature>
<evidence type="ECO:0000313" key="1">
    <source>
        <dbReference type="EMBL" id="GAF95442.1"/>
    </source>
</evidence>
<dbReference type="Gene3D" id="2.60.40.10">
    <property type="entry name" value="Immunoglobulins"/>
    <property type="match status" value="1"/>
</dbReference>
<dbReference type="InterPro" id="IPR013783">
    <property type="entry name" value="Ig-like_fold"/>
</dbReference>
<dbReference type="SUPFAM" id="SSF49899">
    <property type="entry name" value="Concanavalin A-like lectins/glucanases"/>
    <property type="match status" value="1"/>
</dbReference>
<name>X0U4Y6_9ZZZZ</name>
<dbReference type="EMBL" id="BARS01018522">
    <property type="protein sequence ID" value="GAF95442.1"/>
    <property type="molecule type" value="Genomic_DNA"/>
</dbReference>